<accession>A0A3G3JT96</accession>
<evidence type="ECO:0000256" key="3">
    <source>
        <dbReference type="ARBA" id="ARBA00023180"/>
    </source>
</evidence>
<evidence type="ECO:0000313" key="6">
    <source>
        <dbReference type="Proteomes" id="UP000269097"/>
    </source>
</evidence>
<proteinExistence type="predicted"/>
<dbReference type="InterPro" id="IPR049625">
    <property type="entry name" value="Glyco_transf_61_cat"/>
</dbReference>
<dbReference type="EMBL" id="CP033433">
    <property type="protein sequence ID" value="AYQ71446.1"/>
    <property type="molecule type" value="Genomic_DNA"/>
</dbReference>
<evidence type="ECO:0000256" key="2">
    <source>
        <dbReference type="ARBA" id="ARBA00022679"/>
    </source>
</evidence>
<keyword evidence="6" id="KW-1185">Reference proteome</keyword>
<dbReference type="PANTHER" id="PTHR20961">
    <property type="entry name" value="GLYCOSYLTRANSFERASE"/>
    <property type="match status" value="1"/>
</dbReference>
<evidence type="ECO:0000313" key="5">
    <source>
        <dbReference type="EMBL" id="AYQ71446.1"/>
    </source>
</evidence>
<dbReference type="GO" id="GO:0016757">
    <property type="term" value="F:glycosyltransferase activity"/>
    <property type="evidence" value="ECO:0007669"/>
    <property type="project" value="UniProtKB-KW"/>
</dbReference>
<protein>
    <submittedName>
        <fullName evidence="5">DUF563 domain-containing protein</fullName>
    </submittedName>
</protein>
<dbReference type="InterPro" id="IPR008999">
    <property type="entry name" value="Actin-crosslinking"/>
</dbReference>
<dbReference type="Pfam" id="PF04577">
    <property type="entry name" value="Glyco_transf_61"/>
    <property type="match status" value="1"/>
</dbReference>
<dbReference type="Gene3D" id="2.80.10.50">
    <property type="match status" value="1"/>
</dbReference>
<dbReference type="SUPFAM" id="SSF50405">
    <property type="entry name" value="Actin-crosslinking proteins"/>
    <property type="match status" value="1"/>
</dbReference>
<dbReference type="RefSeq" id="WP_123039510.1">
    <property type="nucleotide sequence ID" value="NZ_CP033433.1"/>
</dbReference>
<keyword evidence="3" id="KW-0325">Glycoprotein</keyword>
<evidence type="ECO:0000259" key="4">
    <source>
        <dbReference type="Pfam" id="PF04577"/>
    </source>
</evidence>
<name>A0A3G3JT96_9BACL</name>
<reference evidence="5 6" key="1">
    <citation type="submission" date="2018-10" db="EMBL/GenBank/DDBJ databases">
        <title>Genome Sequence of Cohnella sp.</title>
        <authorList>
            <person name="Srinivasan S."/>
            <person name="Kim M.K."/>
        </authorList>
    </citation>
    <scope>NUCLEOTIDE SEQUENCE [LARGE SCALE GENOMIC DNA]</scope>
    <source>
        <strain evidence="5 6">18JY8-7</strain>
    </source>
</reference>
<dbReference type="CDD" id="cd00257">
    <property type="entry name" value="beta-trefoil_FSCN-like"/>
    <property type="match status" value="1"/>
</dbReference>
<keyword evidence="1" id="KW-0328">Glycosyltransferase</keyword>
<sequence length="522" mass="58620">MERPDPPSGWYESAWDWASANVSRYADFRQFYRSVTDLDPSIVRHGPKGMDERYYKPLFDYHLRNMNPRKYVAMLPGGRVCGRSGVISPDNKLIWDVSMDFFGSPEQHPVFSGRPLPPVTRIPGTAAVMTAPGSDNYYHWLVDVVPRFELLRRAPIRIDKYIMNVNGTIPFQNETLAALGISREQLIESHDGTNYQADTLVVPAVLNTRTLMPGWALPVIRRGLLTNRGITPIAGYERIYVSRLNAGHRRTENEQALIRILEGFGFRTVYMEQHSVADAARIFSSCDIVVAPHGAGLANLVFCRPGIKVVELFAPRYVNLCYWAISQHAGLDYHYLIGDGPEPGPVDPDTGSGLGGHDPISVNPVDLWMLLEKMQRPERTWFFNKRRRTDGMTMKIAMKAYNGQYVCAEGGGGREMVANRTQLGPWETFQATFVDPWNNLVTLKTWDGNCYVGAAADGRVYSAHAQSPGPEMTFKLEPRGGRHMSLRSSSGKFVCAEGGGGREMIANRDYCDIWETFEIEVL</sequence>
<dbReference type="InterPro" id="IPR007657">
    <property type="entry name" value="Glycosyltransferase_61"/>
</dbReference>
<dbReference type="KEGG" id="coh:EAV92_01900"/>
<evidence type="ECO:0000256" key="1">
    <source>
        <dbReference type="ARBA" id="ARBA00022676"/>
    </source>
</evidence>
<gene>
    <name evidence="5" type="ORF">EAV92_01900</name>
</gene>
<feature type="domain" description="Glycosyltransferase 61 catalytic" evidence="4">
    <location>
        <begin position="137"/>
        <end position="310"/>
    </location>
</feature>
<dbReference type="Proteomes" id="UP000269097">
    <property type="component" value="Chromosome"/>
</dbReference>
<dbReference type="AlphaFoldDB" id="A0A3G3JT96"/>
<organism evidence="5 6">
    <name type="scientific">Cohnella candidum</name>
    <dbReference type="NCBI Taxonomy" id="2674991"/>
    <lineage>
        <taxon>Bacteria</taxon>
        <taxon>Bacillati</taxon>
        <taxon>Bacillota</taxon>
        <taxon>Bacilli</taxon>
        <taxon>Bacillales</taxon>
        <taxon>Paenibacillaceae</taxon>
        <taxon>Cohnella</taxon>
    </lineage>
</organism>
<keyword evidence="2" id="KW-0808">Transferase</keyword>